<dbReference type="AlphaFoldDB" id="A0A7X0HLA7"/>
<comment type="similarity">
    <text evidence="7">Belongs to the binding-protein-dependent transport system permease family.</text>
</comment>
<evidence type="ECO:0000256" key="7">
    <source>
        <dbReference type="RuleBase" id="RU363032"/>
    </source>
</evidence>
<keyword evidence="11" id="KW-1185">Reference proteome</keyword>
<keyword evidence="5 7" id="KW-1133">Transmembrane helix</keyword>
<name>A0A7X0HLA7_9ACTN</name>
<feature type="transmembrane region" description="Helical" evidence="7">
    <location>
        <begin position="260"/>
        <end position="282"/>
    </location>
</feature>
<evidence type="ECO:0000313" key="11">
    <source>
        <dbReference type="Proteomes" id="UP000540423"/>
    </source>
</evidence>
<protein>
    <submittedName>
        <fullName evidence="10">NitT/TauT family transport system permease protein</fullName>
    </submittedName>
</protein>
<dbReference type="PANTHER" id="PTHR30151:SF40">
    <property type="entry name" value="TRANSPORT SYSTEM INTEGRAL MEMBRANE PROTEIN"/>
    <property type="match status" value="1"/>
</dbReference>
<proteinExistence type="inferred from homology"/>
<keyword evidence="3" id="KW-1003">Cell membrane</keyword>
<dbReference type="PANTHER" id="PTHR30151">
    <property type="entry name" value="ALKANE SULFONATE ABC TRANSPORTER-RELATED, MEMBRANE SUBUNIT"/>
    <property type="match status" value="1"/>
</dbReference>
<evidence type="ECO:0000256" key="1">
    <source>
        <dbReference type="ARBA" id="ARBA00004651"/>
    </source>
</evidence>
<dbReference type="Pfam" id="PF00528">
    <property type="entry name" value="BPD_transp_1"/>
    <property type="match status" value="1"/>
</dbReference>
<accession>A0A7X0HLA7</accession>
<dbReference type="CDD" id="cd06261">
    <property type="entry name" value="TM_PBP2"/>
    <property type="match status" value="1"/>
</dbReference>
<evidence type="ECO:0000256" key="6">
    <source>
        <dbReference type="ARBA" id="ARBA00023136"/>
    </source>
</evidence>
<feature type="transmembrane region" description="Helical" evidence="7">
    <location>
        <begin position="163"/>
        <end position="184"/>
    </location>
</feature>
<organism evidence="10 11">
    <name type="scientific">Streptomyces candidus</name>
    <dbReference type="NCBI Taxonomy" id="67283"/>
    <lineage>
        <taxon>Bacteria</taxon>
        <taxon>Bacillati</taxon>
        <taxon>Actinomycetota</taxon>
        <taxon>Actinomycetes</taxon>
        <taxon>Kitasatosporales</taxon>
        <taxon>Streptomycetaceae</taxon>
        <taxon>Streptomyces</taxon>
    </lineage>
</organism>
<feature type="transmembrane region" description="Helical" evidence="7">
    <location>
        <begin position="205"/>
        <end position="222"/>
    </location>
</feature>
<dbReference type="InterPro" id="IPR000515">
    <property type="entry name" value="MetI-like"/>
</dbReference>
<dbReference type="RefSeq" id="WP_185036273.1">
    <property type="nucleotide sequence ID" value="NZ_BNBN01000024.1"/>
</dbReference>
<evidence type="ECO:0000256" key="2">
    <source>
        <dbReference type="ARBA" id="ARBA00022448"/>
    </source>
</evidence>
<gene>
    <name evidence="10" type="ORF">HNQ79_006273</name>
</gene>
<dbReference type="SUPFAM" id="SSF161098">
    <property type="entry name" value="MetI-like"/>
    <property type="match status" value="1"/>
</dbReference>
<evidence type="ECO:0000259" key="9">
    <source>
        <dbReference type="PROSITE" id="PS50928"/>
    </source>
</evidence>
<dbReference type="Proteomes" id="UP000540423">
    <property type="component" value="Unassembled WGS sequence"/>
</dbReference>
<dbReference type="PROSITE" id="PS50928">
    <property type="entry name" value="ABC_TM1"/>
    <property type="match status" value="1"/>
</dbReference>
<keyword evidence="2 7" id="KW-0813">Transport</keyword>
<dbReference type="InterPro" id="IPR035906">
    <property type="entry name" value="MetI-like_sf"/>
</dbReference>
<dbReference type="GO" id="GO:0055085">
    <property type="term" value="P:transmembrane transport"/>
    <property type="evidence" value="ECO:0007669"/>
    <property type="project" value="InterPro"/>
</dbReference>
<evidence type="ECO:0000256" key="8">
    <source>
        <dbReference type="SAM" id="MobiDB-lite"/>
    </source>
</evidence>
<feature type="transmembrane region" description="Helical" evidence="7">
    <location>
        <begin position="137"/>
        <end position="157"/>
    </location>
</feature>
<dbReference type="EMBL" id="JACHEM010000028">
    <property type="protein sequence ID" value="MBB6439761.1"/>
    <property type="molecule type" value="Genomic_DNA"/>
</dbReference>
<keyword evidence="6 7" id="KW-0472">Membrane</keyword>
<reference evidence="10 11" key="1">
    <citation type="submission" date="2020-08" db="EMBL/GenBank/DDBJ databases">
        <title>Genomic Encyclopedia of Type Strains, Phase IV (KMG-IV): sequencing the most valuable type-strain genomes for metagenomic binning, comparative biology and taxonomic classification.</title>
        <authorList>
            <person name="Goeker M."/>
        </authorList>
    </citation>
    <scope>NUCLEOTIDE SEQUENCE [LARGE SCALE GENOMIC DNA]</scope>
    <source>
        <strain evidence="10 11">DSM 40141</strain>
    </source>
</reference>
<evidence type="ECO:0000256" key="5">
    <source>
        <dbReference type="ARBA" id="ARBA00022989"/>
    </source>
</evidence>
<comment type="caution">
    <text evidence="10">The sequence shown here is derived from an EMBL/GenBank/DDBJ whole genome shotgun (WGS) entry which is preliminary data.</text>
</comment>
<feature type="region of interest" description="Disordered" evidence="8">
    <location>
        <begin position="1"/>
        <end position="31"/>
    </location>
</feature>
<comment type="subcellular location">
    <subcellularLocation>
        <location evidence="1 7">Cell membrane</location>
        <topology evidence="1 7">Multi-pass membrane protein</topology>
    </subcellularLocation>
</comment>
<evidence type="ECO:0000256" key="3">
    <source>
        <dbReference type="ARBA" id="ARBA00022475"/>
    </source>
</evidence>
<keyword evidence="4 7" id="KW-0812">Transmembrane</keyword>
<evidence type="ECO:0000256" key="4">
    <source>
        <dbReference type="ARBA" id="ARBA00022692"/>
    </source>
</evidence>
<sequence length="301" mass="30400">MPAVDSAARQSGARPAGTARRTADAPRTTREGIVRRGRTGELLLRAAGRVLPGCSAVLLVAGVWQLIHLLGLSPVLPAPSAVLRDLSDAWSAGTLGSGLLHSLGRCLAGFAASAAVGAPLGLLLHRFGFLRVPIAPVLSAFQSLPAAVLVPIAVICLGTSRGAVYMVVLLGAVPSVATGVLSALDQVPPLLVRAGRSMGATGAAGVRHVLLPAALPGVVAALRQGWAFGWRALMTAELMTASPLPGLGQMLDAGRRSGRLSLVLAAAVAVLAVGVLVEVGVFGPVQRRVLRARGLPSAGGC</sequence>
<dbReference type="Gene3D" id="1.10.3720.10">
    <property type="entry name" value="MetI-like"/>
    <property type="match status" value="1"/>
</dbReference>
<feature type="compositionally biased region" description="Basic and acidic residues" evidence="8">
    <location>
        <begin position="21"/>
        <end position="31"/>
    </location>
</feature>
<evidence type="ECO:0000313" key="10">
    <source>
        <dbReference type="EMBL" id="MBB6439761.1"/>
    </source>
</evidence>
<feature type="transmembrane region" description="Helical" evidence="7">
    <location>
        <begin position="107"/>
        <end position="125"/>
    </location>
</feature>
<feature type="transmembrane region" description="Helical" evidence="7">
    <location>
        <begin position="46"/>
        <end position="67"/>
    </location>
</feature>
<dbReference type="GO" id="GO:0005886">
    <property type="term" value="C:plasma membrane"/>
    <property type="evidence" value="ECO:0007669"/>
    <property type="project" value="UniProtKB-SubCell"/>
</dbReference>
<feature type="domain" description="ABC transmembrane type-1" evidence="9">
    <location>
        <begin position="99"/>
        <end position="281"/>
    </location>
</feature>